<dbReference type="KEGG" id="haad:MW046_13335"/>
<dbReference type="Pfam" id="PF24363">
    <property type="entry name" value="DUF7519"/>
    <property type="match status" value="1"/>
</dbReference>
<feature type="transmembrane region" description="Helical" evidence="1">
    <location>
        <begin position="144"/>
        <end position="164"/>
    </location>
</feature>
<protein>
    <submittedName>
        <fullName evidence="2">Uncharacterized protein</fullName>
    </submittedName>
</protein>
<dbReference type="AlphaFoldDB" id="A0A8U0A5G1"/>
<keyword evidence="1" id="KW-0472">Membrane</keyword>
<dbReference type="GeneID" id="71929048"/>
<sequence length="166" mass="16869">MSAVDRSPARLSSALGLAFGTTVLFLLGSSGLSLAVGPGLFGMGVLVVGLRRQSRLFLTLGVSGLLVGVVVIGLLGARPVPLLIATVATVLTWDVTENAITVGERLGRDAETWPVEIVHVATTAVVSFFSAGAAILVFHLSIDGAPAAAVIVLLLAGVFLALGLRT</sequence>
<feature type="transmembrane region" description="Helical" evidence="1">
    <location>
        <begin position="23"/>
        <end position="49"/>
    </location>
</feature>
<name>A0A8U0A5G1_9EURY</name>
<keyword evidence="2" id="KW-0614">Plasmid</keyword>
<keyword evidence="1" id="KW-1133">Transmembrane helix</keyword>
<keyword evidence="1" id="KW-0812">Transmembrane</keyword>
<accession>A0A8U0A5G1</accession>
<evidence type="ECO:0000256" key="1">
    <source>
        <dbReference type="SAM" id="Phobius"/>
    </source>
</evidence>
<dbReference type="RefSeq" id="WP_247995079.1">
    <property type="nucleotide sequence ID" value="NZ_CP096020.1"/>
</dbReference>
<feature type="transmembrane region" description="Helical" evidence="1">
    <location>
        <begin position="80"/>
        <end position="96"/>
    </location>
</feature>
<organism evidence="2 3">
    <name type="scientific">Halocatena salina</name>
    <dbReference type="NCBI Taxonomy" id="2934340"/>
    <lineage>
        <taxon>Archaea</taxon>
        <taxon>Methanobacteriati</taxon>
        <taxon>Methanobacteriota</taxon>
        <taxon>Stenosarchaea group</taxon>
        <taxon>Halobacteria</taxon>
        <taxon>Halobacteriales</taxon>
        <taxon>Natronomonadaceae</taxon>
        <taxon>Halocatena</taxon>
    </lineage>
</organism>
<geneLocation type="plasmid" evidence="2 3">
    <name>unnamed1</name>
</geneLocation>
<evidence type="ECO:0000313" key="2">
    <source>
        <dbReference type="EMBL" id="UPM44425.1"/>
    </source>
</evidence>
<gene>
    <name evidence="2" type="ORF">MW046_13335</name>
</gene>
<feature type="transmembrane region" description="Helical" evidence="1">
    <location>
        <begin position="56"/>
        <end position="74"/>
    </location>
</feature>
<keyword evidence="3" id="KW-1185">Reference proteome</keyword>
<dbReference type="EMBL" id="CP096020">
    <property type="protein sequence ID" value="UPM44425.1"/>
    <property type="molecule type" value="Genomic_DNA"/>
</dbReference>
<evidence type="ECO:0000313" key="3">
    <source>
        <dbReference type="Proteomes" id="UP000831768"/>
    </source>
</evidence>
<dbReference type="Proteomes" id="UP000831768">
    <property type="component" value="Plasmid unnamed1"/>
</dbReference>
<feature type="transmembrane region" description="Helical" evidence="1">
    <location>
        <begin position="117"/>
        <end position="138"/>
    </location>
</feature>
<dbReference type="InterPro" id="IPR055941">
    <property type="entry name" value="DUF7519"/>
</dbReference>
<proteinExistence type="predicted"/>
<reference evidence="2" key="1">
    <citation type="submission" date="2022-04" db="EMBL/GenBank/DDBJ databases">
        <title>Halocatena sp. nov., isolated from a salt lake.</title>
        <authorList>
            <person name="Cui H.-L."/>
        </authorList>
    </citation>
    <scope>NUCLEOTIDE SEQUENCE</scope>
    <source>
        <strain evidence="2">AD-1</strain>
        <plasmid evidence="2">unnamed1</plasmid>
    </source>
</reference>